<feature type="transmembrane region" description="Helical" evidence="17">
    <location>
        <begin position="270"/>
        <end position="293"/>
    </location>
</feature>
<evidence type="ECO:0000256" key="2">
    <source>
        <dbReference type="ARBA" id="ARBA00004167"/>
    </source>
</evidence>
<dbReference type="InterPro" id="IPR001841">
    <property type="entry name" value="Znf_RING"/>
</dbReference>
<comment type="pathway">
    <text evidence="3">Protein modification; protein ubiquitination.</text>
</comment>
<keyword evidence="6 17" id="KW-0812">Transmembrane</keyword>
<dbReference type="InterPro" id="IPR013083">
    <property type="entry name" value="Znf_RING/FYVE/PHD"/>
</dbReference>
<feature type="domain" description="RING-type" evidence="19">
    <location>
        <begin position="351"/>
        <end position="393"/>
    </location>
</feature>
<keyword evidence="5" id="KW-0808">Transferase</keyword>
<evidence type="ECO:0000259" key="19">
    <source>
        <dbReference type="PROSITE" id="PS50089"/>
    </source>
</evidence>
<evidence type="ECO:0000256" key="13">
    <source>
        <dbReference type="ARBA" id="ARBA00023136"/>
    </source>
</evidence>
<dbReference type="InParanoid" id="A0A7J7CLR0"/>
<evidence type="ECO:0000256" key="7">
    <source>
        <dbReference type="ARBA" id="ARBA00022723"/>
    </source>
</evidence>
<keyword evidence="8 18" id="KW-0732">Signal</keyword>
<evidence type="ECO:0000256" key="5">
    <source>
        <dbReference type="ARBA" id="ARBA00022679"/>
    </source>
</evidence>
<gene>
    <name evidence="20" type="ORF">HS088_TW15G00499</name>
</gene>
<evidence type="ECO:0000256" key="14">
    <source>
        <dbReference type="ARBA" id="ARBA00024209"/>
    </source>
</evidence>
<feature type="compositionally biased region" description="Low complexity" evidence="16">
    <location>
        <begin position="398"/>
        <end position="419"/>
    </location>
</feature>
<dbReference type="Pfam" id="PF13947">
    <property type="entry name" value="GUB_WAK_bind"/>
    <property type="match status" value="1"/>
</dbReference>
<keyword evidence="21" id="KW-1185">Reference proteome</keyword>
<name>A0A7J7CLR0_TRIWF</name>
<dbReference type="PANTHER" id="PTHR46279:SF31">
    <property type="entry name" value="RING-H2 FINGER PROTEIN ATL20-LIKE ISOFORM X1"/>
    <property type="match status" value="1"/>
</dbReference>
<evidence type="ECO:0000256" key="16">
    <source>
        <dbReference type="SAM" id="MobiDB-lite"/>
    </source>
</evidence>
<dbReference type="Pfam" id="PF13639">
    <property type="entry name" value="zf-RING_2"/>
    <property type="match status" value="1"/>
</dbReference>
<evidence type="ECO:0000256" key="4">
    <source>
        <dbReference type="ARBA" id="ARBA00012483"/>
    </source>
</evidence>
<evidence type="ECO:0000256" key="1">
    <source>
        <dbReference type="ARBA" id="ARBA00000900"/>
    </source>
</evidence>
<evidence type="ECO:0000256" key="6">
    <source>
        <dbReference type="ARBA" id="ARBA00022692"/>
    </source>
</evidence>
<comment type="caution">
    <text evidence="20">The sequence shown here is derived from an EMBL/GenBank/DDBJ whole genome shotgun (WGS) entry which is preliminary data.</text>
</comment>
<feature type="region of interest" description="Disordered" evidence="16">
    <location>
        <begin position="396"/>
        <end position="419"/>
    </location>
</feature>
<dbReference type="GO" id="GO:0030247">
    <property type="term" value="F:polysaccharide binding"/>
    <property type="evidence" value="ECO:0007669"/>
    <property type="project" value="InterPro"/>
</dbReference>
<proteinExistence type="inferred from homology"/>
<keyword evidence="12 17" id="KW-1133">Transmembrane helix</keyword>
<dbReference type="PANTHER" id="PTHR46279">
    <property type="entry name" value="RING/U-BOX SUPERFAMILY PROTEIN"/>
    <property type="match status" value="1"/>
</dbReference>
<sequence length="419" mass="46403">MNRREFKPRTKPYILLSSLPRSPMAPFELCIFFLFLLSFIQISIGVEDCQSVCDGNIFGGNPVVRFPFQFKTGSKTSRCGFPGFDLACDKNGFSILTLPHAGQFVVEYIDYRSQSIWFNDPGFCLPKRLLDSSFNLSDTPFIEEYNRYFTFLNCSDSSDGSNSQMILPQSRYLSCLSQENYTAWALPTDVYESQGAIYPSCTVISKTVYVPVPWLRWTDLSAGSRLLWVEPDCKECEEAGGTCGFAGDSGLDIGCFNLPKDGGIPRSAKYGIAIGIGIPGLLCLIGLVGYLYGRVKSYSQRHRAVSTEFSSSIAPQPVIIVSGLDGQTIEKFPKTLLGESRRLPRPGDNTCPICLAEYQPKETIRTIPECNHYFHAVCIDEWLRMNPTCPLCRKSPDSSSRITPSCSASSSSTSLPSSP</sequence>
<reference evidence="20 21" key="1">
    <citation type="journal article" date="2020" name="Nat. Commun.">
        <title>Genome of Tripterygium wilfordii and identification of cytochrome P450 involved in triptolide biosynthesis.</title>
        <authorList>
            <person name="Tu L."/>
            <person name="Su P."/>
            <person name="Zhang Z."/>
            <person name="Gao L."/>
            <person name="Wang J."/>
            <person name="Hu T."/>
            <person name="Zhou J."/>
            <person name="Zhang Y."/>
            <person name="Zhao Y."/>
            <person name="Liu Y."/>
            <person name="Song Y."/>
            <person name="Tong Y."/>
            <person name="Lu Y."/>
            <person name="Yang J."/>
            <person name="Xu C."/>
            <person name="Jia M."/>
            <person name="Peters R.J."/>
            <person name="Huang L."/>
            <person name="Gao W."/>
        </authorList>
    </citation>
    <scope>NUCLEOTIDE SEQUENCE [LARGE SCALE GENOMIC DNA]</scope>
    <source>
        <strain evidence="21">cv. XIE 37</strain>
        <tissue evidence="20">Leaf</tissue>
    </source>
</reference>
<keyword evidence="9 15" id="KW-0863">Zinc-finger</keyword>
<dbReference type="EMBL" id="JAAARO010000015">
    <property type="protein sequence ID" value="KAF5735000.1"/>
    <property type="molecule type" value="Genomic_DNA"/>
</dbReference>
<evidence type="ECO:0000256" key="17">
    <source>
        <dbReference type="SAM" id="Phobius"/>
    </source>
</evidence>
<dbReference type="CDD" id="cd16461">
    <property type="entry name" value="RING-H2_EL5-like"/>
    <property type="match status" value="1"/>
</dbReference>
<dbReference type="GO" id="GO:0016020">
    <property type="term" value="C:membrane"/>
    <property type="evidence" value="ECO:0007669"/>
    <property type="project" value="UniProtKB-SubCell"/>
</dbReference>
<accession>A0A7J7CLR0</accession>
<dbReference type="Gene3D" id="3.30.40.10">
    <property type="entry name" value="Zinc/RING finger domain, C3HC4 (zinc finger)"/>
    <property type="match status" value="1"/>
</dbReference>
<dbReference type="SMART" id="SM00184">
    <property type="entry name" value="RING"/>
    <property type="match status" value="1"/>
</dbReference>
<evidence type="ECO:0000256" key="12">
    <source>
        <dbReference type="ARBA" id="ARBA00022989"/>
    </source>
</evidence>
<dbReference type="InterPro" id="IPR046948">
    <property type="entry name" value="ATL20-22-like"/>
</dbReference>
<evidence type="ECO:0000256" key="10">
    <source>
        <dbReference type="ARBA" id="ARBA00022786"/>
    </source>
</evidence>
<comment type="similarity">
    <text evidence="14">Belongs to the RING-type zinc finger family. ATL subfamily.</text>
</comment>
<evidence type="ECO:0000313" key="21">
    <source>
        <dbReference type="Proteomes" id="UP000593562"/>
    </source>
</evidence>
<evidence type="ECO:0000256" key="18">
    <source>
        <dbReference type="SAM" id="SignalP"/>
    </source>
</evidence>
<protein>
    <recommendedName>
        <fullName evidence="4">RING-type E3 ubiquitin transferase</fullName>
        <ecNumber evidence="4">2.3.2.27</ecNumber>
    </recommendedName>
</protein>
<keyword evidence="11" id="KW-0862">Zinc</keyword>
<dbReference type="OrthoDB" id="8062037at2759"/>
<evidence type="ECO:0000313" key="20">
    <source>
        <dbReference type="EMBL" id="KAF5735000.1"/>
    </source>
</evidence>
<dbReference type="PROSITE" id="PS50089">
    <property type="entry name" value="ZF_RING_2"/>
    <property type="match status" value="1"/>
</dbReference>
<organism evidence="20 21">
    <name type="scientific">Tripterygium wilfordii</name>
    <name type="common">Thunder God vine</name>
    <dbReference type="NCBI Taxonomy" id="458696"/>
    <lineage>
        <taxon>Eukaryota</taxon>
        <taxon>Viridiplantae</taxon>
        <taxon>Streptophyta</taxon>
        <taxon>Embryophyta</taxon>
        <taxon>Tracheophyta</taxon>
        <taxon>Spermatophyta</taxon>
        <taxon>Magnoliopsida</taxon>
        <taxon>eudicotyledons</taxon>
        <taxon>Gunneridae</taxon>
        <taxon>Pentapetalae</taxon>
        <taxon>rosids</taxon>
        <taxon>fabids</taxon>
        <taxon>Celastrales</taxon>
        <taxon>Celastraceae</taxon>
        <taxon>Tripterygium</taxon>
    </lineage>
</organism>
<dbReference type="Proteomes" id="UP000593562">
    <property type="component" value="Unassembled WGS sequence"/>
</dbReference>
<keyword evidence="13 17" id="KW-0472">Membrane</keyword>
<evidence type="ECO:0000256" key="3">
    <source>
        <dbReference type="ARBA" id="ARBA00004906"/>
    </source>
</evidence>
<dbReference type="GO" id="GO:0061630">
    <property type="term" value="F:ubiquitin protein ligase activity"/>
    <property type="evidence" value="ECO:0007669"/>
    <property type="project" value="UniProtKB-EC"/>
</dbReference>
<feature type="chain" id="PRO_5029888464" description="RING-type E3 ubiquitin transferase" evidence="18">
    <location>
        <begin position="46"/>
        <end position="419"/>
    </location>
</feature>
<keyword evidence="10" id="KW-0833">Ubl conjugation pathway</keyword>
<comment type="catalytic activity">
    <reaction evidence="1">
        <text>S-ubiquitinyl-[E2 ubiquitin-conjugating enzyme]-L-cysteine + [acceptor protein]-L-lysine = [E2 ubiquitin-conjugating enzyme]-L-cysteine + N(6)-ubiquitinyl-[acceptor protein]-L-lysine.</text>
        <dbReference type="EC" id="2.3.2.27"/>
    </reaction>
</comment>
<comment type="subcellular location">
    <subcellularLocation>
        <location evidence="2">Membrane</location>
        <topology evidence="2">Single-pass membrane protein</topology>
    </subcellularLocation>
</comment>
<dbReference type="SUPFAM" id="SSF57850">
    <property type="entry name" value="RING/U-box"/>
    <property type="match status" value="1"/>
</dbReference>
<dbReference type="InterPro" id="IPR025287">
    <property type="entry name" value="WAK_GUB"/>
</dbReference>
<keyword evidence="7" id="KW-0479">Metal-binding</keyword>
<feature type="signal peptide" evidence="18">
    <location>
        <begin position="1"/>
        <end position="45"/>
    </location>
</feature>
<evidence type="ECO:0000256" key="11">
    <source>
        <dbReference type="ARBA" id="ARBA00022833"/>
    </source>
</evidence>
<evidence type="ECO:0000256" key="8">
    <source>
        <dbReference type="ARBA" id="ARBA00022729"/>
    </source>
</evidence>
<dbReference type="GO" id="GO:0008270">
    <property type="term" value="F:zinc ion binding"/>
    <property type="evidence" value="ECO:0007669"/>
    <property type="project" value="UniProtKB-KW"/>
</dbReference>
<dbReference type="AlphaFoldDB" id="A0A7J7CLR0"/>
<dbReference type="EC" id="2.3.2.27" evidence="4"/>
<evidence type="ECO:0000256" key="9">
    <source>
        <dbReference type="ARBA" id="ARBA00022771"/>
    </source>
</evidence>
<evidence type="ECO:0000256" key="15">
    <source>
        <dbReference type="PROSITE-ProRule" id="PRU00175"/>
    </source>
</evidence>